<dbReference type="PRINTS" id="PR00722">
    <property type="entry name" value="CHYMOTRYPSIN"/>
</dbReference>
<dbReference type="InterPro" id="IPR001254">
    <property type="entry name" value="Trypsin_dom"/>
</dbReference>
<dbReference type="SUPFAM" id="SSF50494">
    <property type="entry name" value="Trypsin-like serine proteases"/>
    <property type="match status" value="1"/>
</dbReference>
<evidence type="ECO:0000256" key="2">
    <source>
        <dbReference type="ARBA" id="ARBA00022801"/>
    </source>
</evidence>
<dbReference type="GO" id="GO:0004252">
    <property type="term" value="F:serine-type endopeptidase activity"/>
    <property type="evidence" value="ECO:0007669"/>
    <property type="project" value="InterPro"/>
</dbReference>
<dbReference type="SMART" id="SM00020">
    <property type="entry name" value="Tryp_SPc"/>
    <property type="match status" value="1"/>
</dbReference>
<dbReference type="InterPro" id="IPR043504">
    <property type="entry name" value="Peptidase_S1_PA_chymotrypsin"/>
</dbReference>
<reference evidence="6" key="1">
    <citation type="submission" date="2018-04" db="EMBL/GenBank/DDBJ databases">
        <title>Transcriptome of Schizaphis graminum biotype I.</title>
        <authorList>
            <person name="Scully E.D."/>
            <person name="Geib S.M."/>
            <person name="Palmer N.A."/>
            <person name="Koch K."/>
            <person name="Bradshaw J."/>
            <person name="Heng-Moss T."/>
            <person name="Sarath G."/>
        </authorList>
    </citation>
    <scope>NUCLEOTIDE SEQUENCE</scope>
</reference>
<sequence length="245" mass="27588">MPMTRIVGGDKVSFGEWPWQISLRHKKKFIHKCGAVLFNENWAITTAHCVKNVPVTDLHLVLGKYDFSAKDEPDVSRTLQTVIIHPMFKPNEMNYDLALLQFDKPVKFQPNILPVCIPEDDLNFVGFSARVTGWGSLYYDGHYPTILQEVTVPVLSNSVCETMFRTAGYIKKIPDTFICAGTKNGGFDACKGDSGGPMVVQRPDKRWVVAGIISWGMRCAEPNSPGVYMRVSKFKDWINQIILQS</sequence>
<evidence type="ECO:0000259" key="5">
    <source>
        <dbReference type="PROSITE" id="PS50240"/>
    </source>
</evidence>
<keyword evidence="4" id="KW-1015">Disulfide bond</keyword>
<evidence type="ECO:0000313" key="6">
    <source>
        <dbReference type="EMBL" id="MBY27822.1"/>
    </source>
</evidence>
<accession>A0A2S2PEJ5</accession>
<dbReference type="EMBL" id="GGMR01015203">
    <property type="protein sequence ID" value="MBY27822.1"/>
    <property type="molecule type" value="Transcribed_RNA"/>
</dbReference>
<evidence type="ECO:0000256" key="1">
    <source>
        <dbReference type="ARBA" id="ARBA00022670"/>
    </source>
</evidence>
<proteinExistence type="predicted"/>
<dbReference type="PROSITE" id="PS00135">
    <property type="entry name" value="TRYPSIN_SER"/>
    <property type="match status" value="1"/>
</dbReference>
<dbReference type="Gene3D" id="2.40.10.10">
    <property type="entry name" value="Trypsin-like serine proteases"/>
    <property type="match status" value="1"/>
</dbReference>
<evidence type="ECO:0000256" key="3">
    <source>
        <dbReference type="ARBA" id="ARBA00022825"/>
    </source>
</evidence>
<dbReference type="CDD" id="cd00190">
    <property type="entry name" value="Tryp_SPc"/>
    <property type="match status" value="1"/>
</dbReference>
<gene>
    <name evidence="6" type="primary">Sb_0</name>
    <name evidence="6" type="ORF">g.1038</name>
</gene>
<dbReference type="PROSITE" id="PS50240">
    <property type="entry name" value="TRYPSIN_DOM"/>
    <property type="match status" value="1"/>
</dbReference>
<dbReference type="PANTHER" id="PTHR24252:SF7">
    <property type="entry name" value="HYALIN"/>
    <property type="match status" value="1"/>
</dbReference>
<dbReference type="AlphaFoldDB" id="A0A2S2PEJ5"/>
<dbReference type="FunFam" id="2.40.10.10:FF:000006">
    <property type="entry name" value="Serine proteinase stubble"/>
    <property type="match status" value="1"/>
</dbReference>
<evidence type="ECO:0000256" key="4">
    <source>
        <dbReference type="ARBA" id="ARBA00023157"/>
    </source>
</evidence>
<dbReference type="InterPro" id="IPR033116">
    <property type="entry name" value="TRYPSIN_SER"/>
</dbReference>
<feature type="domain" description="Peptidase S1" evidence="5">
    <location>
        <begin position="6"/>
        <end position="243"/>
    </location>
</feature>
<protein>
    <submittedName>
        <fullName evidence="6">Serine proteinase stubble</fullName>
    </submittedName>
</protein>
<dbReference type="PANTHER" id="PTHR24252">
    <property type="entry name" value="ACROSIN-RELATED"/>
    <property type="match status" value="1"/>
</dbReference>
<dbReference type="InterPro" id="IPR009003">
    <property type="entry name" value="Peptidase_S1_PA"/>
</dbReference>
<keyword evidence="1" id="KW-0645">Protease</keyword>
<organism evidence="6">
    <name type="scientific">Schizaphis graminum</name>
    <name type="common">Green bug aphid</name>
    <dbReference type="NCBI Taxonomy" id="13262"/>
    <lineage>
        <taxon>Eukaryota</taxon>
        <taxon>Metazoa</taxon>
        <taxon>Ecdysozoa</taxon>
        <taxon>Arthropoda</taxon>
        <taxon>Hexapoda</taxon>
        <taxon>Insecta</taxon>
        <taxon>Pterygota</taxon>
        <taxon>Neoptera</taxon>
        <taxon>Paraneoptera</taxon>
        <taxon>Hemiptera</taxon>
        <taxon>Sternorrhyncha</taxon>
        <taxon>Aphidomorpha</taxon>
        <taxon>Aphidoidea</taxon>
        <taxon>Aphididae</taxon>
        <taxon>Aphidini</taxon>
        <taxon>Schizaphis</taxon>
    </lineage>
</organism>
<name>A0A2S2PEJ5_SCHGA</name>
<dbReference type="GO" id="GO:0006508">
    <property type="term" value="P:proteolysis"/>
    <property type="evidence" value="ECO:0007669"/>
    <property type="project" value="UniProtKB-KW"/>
</dbReference>
<dbReference type="InterPro" id="IPR001314">
    <property type="entry name" value="Peptidase_S1A"/>
</dbReference>
<keyword evidence="2" id="KW-0378">Hydrolase</keyword>
<dbReference type="Pfam" id="PF00089">
    <property type="entry name" value="Trypsin"/>
    <property type="match status" value="1"/>
</dbReference>
<keyword evidence="3" id="KW-0720">Serine protease</keyword>